<feature type="transmembrane region" description="Helical" evidence="2">
    <location>
        <begin position="322"/>
        <end position="348"/>
    </location>
</feature>
<keyword evidence="2" id="KW-0472">Membrane</keyword>
<dbReference type="PANTHER" id="PTHR43298:SF2">
    <property type="entry name" value="FMN_FAD EXPORTER YEEO-RELATED"/>
    <property type="match status" value="1"/>
</dbReference>
<reference evidence="3 4" key="1">
    <citation type="journal article" date="2013" name="Int. J. Syst. Evol. Microbiol.">
        <title>Celerinatantimonas yamalensis sp. nov., a cold-adapted diazotrophic bacterium from a cold permafrost brine.</title>
        <authorList>
            <person name="Shcherbakova V."/>
            <person name="Chuvilskaya N."/>
            <person name="Rivkina E."/>
            <person name="Demidov N."/>
            <person name="Uchaeva V."/>
            <person name="Suetin S."/>
            <person name="Suzina N."/>
            <person name="Gilichinsky D."/>
        </authorList>
    </citation>
    <scope>NUCLEOTIDE SEQUENCE [LARGE SCALE GENOMIC DNA]</scope>
    <source>
        <strain evidence="3 4">C7</strain>
    </source>
</reference>
<sequence>MHTKFTLRNFSSYATLSFTIGLVTVGFGAIDLIMVSALGEVHVAGVGIGELIVTCILASMLGFVDVFAAKLAALEGSGAVRSKQLSLALGFLWSVLVCALLALILTALIQPALILFGQVKTLIRPITDYTEWRLLGTAPFLIYMAASEALKICGQRTRALHILIAGFIANAGLNALFLYTPVASFFASPEAAVAAGTVLVHLFMGVIAAWIWLSQIGMPPKTKRFEIVTGAWKNFAMLVTKAPGVMVRIFNDYVGSVIPMLFIGTISTQTAAAAAVATKIYTLFCRVPQATLSASYVYYSYDLAEHETHPASKKSADVVRRLFRYVALPTAIALVLTLLAAPAFIWVFGGGSVDSALVRSLLLAYLLFVPLYVIEQFYAELLTAHGCSGMLFGASSIATYLLTVPLAYISVFVWDSAFLAIALKSVAVGLLALCYFWYYRYRRRIERKVS</sequence>
<dbReference type="Proteomes" id="UP001629953">
    <property type="component" value="Unassembled WGS sequence"/>
</dbReference>
<dbReference type="PANTHER" id="PTHR43298">
    <property type="entry name" value="MULTIDRUG RESISTANCE PROTEIN NORM-RELATED"/>
    <property type="match status" value="1"/>
</dbReference>
<feature type="transmembrane region" description="Helical" evidence="2">
    <location>
        <begin position="129"/>
        <end position="147"/>
    </location>
</feature>
<feature type="transmembrane region" description="Helical" evidence="2">
    <location>
        <begin position="191"/>
        <end position="213"/>
    </location>
</feature>
<name>A0ABW9G5K1_9GAMM</name>
<keyword evidence="4" id="KW-1185">Reference proteome</keyword>
<dbReference type="Pfam" id="PF01554">
    <property type="entry name" value="MatE"/>
    <property type="match status" value="1"/>
</dbReference>
<feature type="transmembrane region" description="Helical" evidence="2">
    <location>
        <begin position="51"/>
        <end position="73"/>
    </location>
</feature>
<evidence type="ECO:0000313" key="4">
    <source>
        <dbReference type="Proteomes" id="UP001629953"/>
    </source>
</evidence>
<organism evidence="3 4">
    <name type="scientific">Celerinatantimonas yamalensis</name>
    <dbReference type="NCBI Taxonomy" id="559956"/>
    <lineage>
        <taxon>Bacteria</taxon>
        <taxon>Pseudomonadati</taxon>
        <taxon>Pseudomonadota</taxon>
        <taxon>Gammaproteobacteria</taxon>
        <taxon>Celerinatantimonadaceae</taxon>
        <taxon>Celerinatantimonas</taxon>
    </lineage>
</organism>
<comment type="caution">
    <text evidence="3">The sequence shown here is derived from an EMBL/GenBank/DDBJ whole genome shotgun (WGS) entry which is preliminary data.</text>
</comment>
<evidence type="ECO:0000313" key="3">
    <source>
        <dbReference type="EMBL" id="MFM2484659.1"/>
    </source>
</evidence>
<keyword evidence="1" id="KW-0813">Transport</keyword>
<keyword evidence="2" id="KW-1133">Transmembrane helix</keyword>
<feature type="transmembrane region" description="Helical" evidence="2">
    <location>
        <begin position="12"/>
        <end position="39"/>
    </location>
</feature>
<feature type="transmembrane region" description="Helical" evidence="2">
    <location>
        <begin position="85"/>
        <end position="109"/>
    </location>
</feature>
<accession>A0ABW9G5K1</accession>
<protein>
    <submittedName>
        <fullName evidence="3">MATE family efflux transporter</fullName>
    </submittedName>
</protein>
<dbReference type="InterPro" id="IPR002528">
    <property type="entry name" value="MATE_fam"/>
</dbReference>
<keyword evidence="2" id="KW-0812">Transmembrane</keyword>
<feature type="transmembrane region" description="Helical" evidence="2">
    <location>
        <begin position="360"/>
        <end position="379"/>
    </location>
</feature>
<feature type="transmembrane region" description="Helical" evidence="2">
    <location>
        <begin position="417"/>
        <end position="438"/>
    </location>
</feature>
<feature type="transmembrane region" description="Helical" evidence="2">
    <location>
        <begin position="159"/>
        <end position="179"/>
    </location>
</feature>
<gene>
    <name evidence="3" type="ORF">ABUE30_06200</name>
</gene>
<dbReference type="InterPro" id="IPR050222">
    <property type="entry name" value="MATE_MdtK"/>
</dbReference>
<dbReference type="RefSeq" id="WP_408622845.1">
    <property type="nucleotide sequence ID" value="NZ_JBEQCT010000002.1"/>
</dbReference>
<feature type="transmembrane region" description="Helical" evidence="2">
    <location>
        <begin position="391"/>
        <end position="411"/>
    </location>
</feature>
<evidence type="ECO:0000256" key="1">
    <source>
        <dbReference type="ARBA" id="ARBA00022448"/>
    </source>
</evidence>
<proteinExistence type="predicted"/>
<evidence type="ECO:0000256" key="2">
    <source>
        <dbReference type="SAM" id="Phobius"/>
    </source>
</evidence>
<dbReference type="EMBL" id="JBEQCT010000002">
    <property type="protein sequence ID" value="MFM2484659.1"/>
    <property type="molecule type" value="Genomic_DNA"/>
</dbReference>